<dbReference type="Proteomes" id="UP000271193">
    <property type="component" value="Chromosome"/>
</dbReference>
<dbReference type="GeneID" id="99066335"/>
<sequence length="348" mass="40660">MKQVQRKYQVKAGDTTSAVAGKLGLPVAELVYYHNLHSKVVDEYIYGDVLPDKLKYILIPMNYEQEIPVSSKFEYSNGKVMKGIGKTIKKYGITERYFRHKEIASVLDFEMDITEEVQNDLYVATFNRHSLRINNSNNFRLAEQLYSKIDHCFYPLKLSCNTDGSFKAVTNSEEIKQRWKQLRPELENYYQGETSTEILSRAEEILHNTEVHGNKLLNSFFFKLWHSPVYRSYTHGKSVEYEDRYPVFPQHAGVKFKMNLNPDLRINENNNFIIRLTGSCTDNRSENELWNAPSDVLVTRNPDHKVKGDINMIFKISETDKRIFSVTGFIELYGKDHHKRIEIGIYEL</sequence>
<evidence type="ECO:0000313" key="1">
    <source>
        <dbReference type="EMBL" id="AZB26003.1"/>
    </source>
</evidence>
<reference evidence="2" key="1">
    <citation type="submission" date="2018-11" db="EMBL/GenBank/DDBJ databases">
        <title>Proposal to divide the Flavobacteriaceae and reorganize its genera based on Amino Acid Identity values calculated from whole genome sequences.</title>
        <authorList>
            <person name="Nicholson A.C."/>
            <person name="Gulvik C.A."/>
            <person name="Whitney A.M."/>
            <person name="Humrighouse B.W."/>
            <person name="Bell M."/>
            <person name="Holmes B."/>
            <person name="Steigerwalt A.G."/>
            <person name="Villarma A."/>
            <person name="Sheth M."/>
            <person name="Batra D."/>
            <person name="Pryor J."/>
            <person name="Bernardet J.-F."/>
            <person name="Hugo C."/>
            <person name="Kampfer P."/>
            <person name="Newman J."/>
            <person name="McQuiston J.R."/>
        </authorList>
    </citation>
    <scope>NUCLEOTIDE SEQUENCE [LARGE SCALE GENOMIC DNA]</scope>
    <source>
        <strain evidence="2">G0229</strain>
    </source>
</reference>
<dbReference type="RefSeq" id="WP_123870949.1">
    <property type="nucleotide sequence ID" value="NZ_CP033932.1"/>
</dbReference>
<organism evidence="1 2">
    <name type="scientific">Chryseobacterium bernardetii</name>
    <dbReference type="NCBI Taxonomy" id="1241978"/>
    <lineage>
        <taxon>Bacteria</taxon>
        <taxon>Pseudomonadati</taxon>
        <taxon>Bacteroidota</taxon>
        <taxon>Flavobacteriia</taxon>
        <taxon>Flavobacteriales</taxon>
        <taxon>Weeksellaceae</taxon>
        <taxon>Chryseobacterium group</taxon>
        <taxon>Chryseobacterium</taxon>
    </lineage>
</organism>
<keyword evidence="2" id="KW-1185">Reference proteome</keyword>
<dbReference type="AlphaFoldDB" id="A0A3G6TDP7"/>
<dbReference type="EMBL" id="CP033932">
    <property type="protein sequence ID" value="AZB26003.1"/>
    <property type="molecule type" value="Genomic_DNA"/>
</dbReference>
<dbReference type="KEGG" id="cben:EG339_16115"/>
<gene>
    <name evidence="1" type="ORF">EG339_16115</name>
</gene>
<evidence type="ECO:0008006" key="3">
    <source>
        <dbReference type="Google" id="ProtNLM"/>
    </source>
</evidence>
<proteinExistence type="predicted"/>
<evidence type="ECO:0000313" key="2">
    <source>
        <dbReference type="Proteomes" id="UP000271193"/>
    </source>
</evidence>
<accession>A0A3G6TDP7</accession>
<protein>
    <recommendedName>
        <fullName evidence="3">LysM domain-containing protein</fullName>
    </recommendedName>
</protein>
<name>A0A3G6TDP7_9FLAO</name>